<sequence length="42" mass="4620">MCTDGCCDMPCGMRNDTNDDDADMPCGMRHDDTDRAAGRRPP</sequence>
<reference evidence="2 3" key="1">
    <citation type="submission" date="2014-03" db="EMBL/GenBank/DDBJ databases">
        <title>Genomics of Bifidobacteria.</title>
        <authorList>
            <person name="Ventura M."/>
            <person name="Milani C."/>
            <person name="Lugli G.A."/>
        </authorList>
    </citation>
    <scope>NUCLEOTIDE SEQUENCE [LARGE SCALE GENOMIC DNA]</scope>
    <source>
        <strain evidence="2 3">LMG 10738</strain>
    </source>
</reference>
<comment type="caution">
    <text evidence="2">The sequence shown here is derived from an EMBL/GenBank/DDBJ whole genome shotgun (WGS) entry which is preliminary data.</text>
</comment>
<feature type="region of interest" description="Disordered" evidence="1">
    <location>
        <begin position="15"/>
        <end position="42"/>
    </location>
</feature>
<name>A0A087AM03_9BIFI</name>
<protein>
    <submittedName>
        <fullName evidence="2">Uncharacterized protein</fullName>
    </submittedName>
</protein>
<dbReference type="AlphaFoldDB" id="A0A087AM03"/>
<organism evidence="2 3">
    <name type="scientific">Bifidobacterium cuniculi</name>
    <dbReference type="NCBI Taxonomy" id="1688"/>
    <lineage>
        <taxon>Bacteria</taxon>
        <taxon>Bacillati</taxon>
        <taxon>Actinomycetota</taxon>
        <taxon>Actinomycetes</taxon>
        <taxon>Bifidobacteriales</taxon>
        <taxon>Bifidobacteriaceae</taxon>
        <taxon>Bifidobacterium</taxon>
    </lineage>
</organism>
<dbReference type="STRING" id="1688.BCUN_1570"/>
<evidence type="ECO:0000313" key="3">
    <source>
        <dbReference type="Proteomes" id="UP000029067"/>
    </source>
</evidence>
<proteinExistence type="predicted"/>
<keyword evidence="3" id="KW-1185">Reference proteome</keyword>
<accession>A0A087AM03</accession>
<dbReference type="EMBL" id="JGYV01000024">
    <property type="protein sequence ID" value="KFI59803.1"/>
    <property type="molecule type" value="Genomic_DNA"/>
</dbReference>
<gene>
    <name evidence="2" type="ORF">BCUN_1570</name>
</gene>
<evidence type="ECO:0000313" key="2">
    <source>
        <dbReference type="EMBL" id="KFI59803.1"/>
    </source>
</evidence>
<evidence type="ECO:0000256" key="1">
    <source>
        <dbReference type="SAM" id="MobiDB-lite"/>
    </source>
</evidence>
<dbReference type="Proteomes" id="UP000029067">
    <property type="component" value="Unassembled WGS sequence"/>
</dbReference>
<feature type="compositionally biased region" description="Basic and acidic residues" evidence="1">
    <location>
        <begin position="28"/>
        <end position="42"/>
    </location>
</feature>